<comment type="caution">
    <text evidence="3">The sequence shown here is derived from an EMBL/GenBank/DDBJ whole genome shotgun (WGS) entry which is preliminary data.</text>
</comment>
<keyword evidence="1" id="KW-0472">Membrane</keyword>
<evidence type="ECO:0000313" key="3">
    <source>
        <dbReference type="EMBL" id="KPM65983.1"/>
    </source>
</evidence>
<protein>
    <recommendedName>
        <fullName evidence="2">Putative cyclic diguanylate phosphodiesterase CSS motif-containing domain-containing protein</fullName>
    </recommendedName>
</protein>
<evidence type="ECO:0000313" key="4">
    <source>
        <dbReference type="Proteomes" id="UP000050437"/>
    </source>
</evidence>
<accession>A0A0P7D769</accession>
<proteinExistence type="predicted"/>
<feature type="domain" description="Putative cyclic diguanylate phosphodiesterase CSS motif-containing" evidence="2">
    <location>
        <begin position="42"/>
        <end position="228"/>
    </location>
</feature>
<evidence type="ECO:0000256" key="1">
    <source>
        <dbReference type="SAM" id="Phobius"/>
    </source>
</evidence>
<feature type="transmembrane region" description="Helical" evidence="1">
    <location>
        <begin position="234"/>
        <end position="253"/>
    </location>
</feature>
<dbReference type="InterPro" id="IPR024744">
    <property type="entry name" value="CSS-motif_dom"/>
</dbReference>
<dbReference type="AlphaFoldDB" id="A0A0P7D769"/>
<keyword evidence="1" id="KW-0812">Transmembrane</keyword>
<name>A0A0P7D769_PSEPU</name>
<gene>
    <name evidence="3" type="ORF">HB13667_10390</name>
</gene>
<sequence>MAAIPSLGINWRKLLLILSIGAIPVLSGLLMMNYQLDRKLEENAKVSVQEAIFSIDQALGRMEGDLDLILPLAGKPCDEVLGTLEQRVANSPHLRSLILTRDQQAYCATDMDPLAYNSAFALSGRQTELAFDAPSSPNAAIIKVQRPNSDPGIIATAYGRQLRDELRAFQDGLTLLLEFSDLYIWSEGDSRDAQRPSQVEFTERSVSQKYSYVVIGGYPKGYATQEFRLSLHQVLPSLVLVGVASMFIMYLGLTISGKRRVDTAAIES</sequence>
<dbReference type="EMBL" id="LKKS01000060">
    <property type="protein sequence ID" value="KPM65983.1"/>
    <property type="molecule type" value="Genomic_DNA"/>
</dbReference>
<evidence type="ECO:0000259" key="2">
    <source>
        <dbReference type="Pfam" id="PF12792"/>
    </source>
</evidence>
<dbReference type="Proteomes" id="UP000050437">
    <property type="component" value="Unassembled WGS sequence"/>
</dbReference>
<organism evidence="3 4">
    <name type="scientific">Pseudomonas putida</name>
    <name type="common">Arthrobacter siderocapsulatus</name>
    <dbReference type="NCBI Taxonomy" id="303"/>
    <lineage>
        <taxon>Bacteria</taxon>
        <taxon>Pseudomonadati</taxon>
        <taxon>Pseudomonadota</taxon>
        <taxon>Gammaproteobacteria</taxon>
        <taxon>Pseudomonadales</taxon>
        <taxon>Pseudomonadaceae</taxon>
        <taxon>Pseudomonas</taxon>
    </lineage>
</organism>
<dbReference type="RefSeq" id="WP_054572560.1">
    <property type="nucleotide sequence ID" value="NZ_LKKS01000060.1"/>
</dbReference>
<feature type="transmembrane region" description="Helical" evidence="1">
    <location>
        <begin position="14"/>
        <end position="34"/>
    </location>
</feature>
<reference evidence="3 4" key="1">
    <citation type="submission" date="2015-10" db="EMBL/GenBank/DDBJ databases">
        <title>Pseudomonas putida clinical strains.</title>
        <authorList>
            <person name="Molina L."/>
            <person name="Udaondo Z."/>
        </authorList>
    </citation>
    <scope>NUCLEOTIDE SEQUENCE [LARGE SCALE GENOMIC DNA]</scope>
    <source>
        <strain evidence="3 4">HB13667</strain>
    </source>
</reference>
<dbReference type="Pfam" id="PF12792">
    <property type="entry name" value="CSS-motif"/>
    <property type="match status" value="1"/>
</dbReference>
<keyword evidence="1" id="KW-1133">Transmembrane helix</keyword>